<accession>A0A975TYT6</accession>
<dbReference type="InterPro" id="IPR021529">
    <property type="entry name" value="DUF2798"/>
</dbReference>
<dbReference type="RefSeq" id="WP_257892748.1">
    <property type="nucleotide sequence ID" value="NZ_JAIMBW010000001.1"/>
</dbReference>
<feature type="transmembrane region" description="Helical" evidence="1">
    <location>
        <begin position="12"/>
        <end position="34"/>
    </location>
</feature>
<feature type="transmembrane region" description="Helical" evidence="1">
    <location>
        <begin position="46"/>
        <end position="67"/>
    </location>
</feature>
<evidence type="ECO:0000256" key="1">
    <source>
        <dbReference type="SAM" id="Phobius"/>
    </source>
</evidence>
<dbReference type="AlphaFoldDB" id="A0A975TYT6"/>
<evidence type="ECO:0000313" key="3">
    <source>
        <dbReference type="EMBL" id="QXL89726.1"/>
    </source>
</evidence>
<keyword evidence="1" id="KW-1133">Transmembrane helix</keyword>
<gene>
    <name evidence="2" type="ORF">KUL25_09580</name>
    <name evidence="3" type="ORF">KUL25_09585</name>
</gene>
<protein>
    <submittedName>
        <fullName evidence="3">DUF2798 domain-containing protein</fullName>
    </submittedName>
</protein>
<organism evidence="3">
    <name type="scientific">Gymnodinialimonas phycosphaerae</name>
    <dbReference type="NCBI Taxonomy" id="2841589"/>
    <lineage>
        <taxon>Bacteria</taxon>
        <taxon>Pseudomonadati</taxon>
        <taxon>Pseudomonadota</taxon>
        <taxon>Alphaproteobacteria</taxon>
        <taxon>Rhodobacterales</taxon>
        <taxon>Paracoccaceae</taxon>
        <taxon>Gymnodinialimonas</taxon>
    </lineage>
</organism>
<dbReference type="Proteomes" id="UP000693972">
    <property type="component" value="Unassembled WGS sequence"/>
</dbReference>
<name>A0A975TYT6_9RHOB</name>
<keyword evidence="1" id="KW-0472">Membrane</keyword>
<dbReference type="EMBL" id="CP078073">
    <property type="protein sequence ID" value="QXL89726.1"/>
    <property type="molecule type" value="Genomic_DNA"/>
</dbReference>
<reference evidence="3 4" key="1">
    <citation type="submission" date="2021-07" db="EMBL/GenBank/DDBJ databases">
        <title>Karlodiniumbacter phycospheric gen. nov., sp. nov., a phycosphere bacterium isolated from karlodinium veneficum.</title>
        <authorList>
            <person name="Peng Y."/>
            <person name="Jiang L."/>
            <person name="Lee J."/>
        </authorList>
    </citation>
    <scope>NUCLEOTIDE SEQUENCE</scope>
    <source>
        <strain evidence="3 4">N5</strain>
    </source>
</reference>
<evidence type="ECO:0000313" key="2">
    <source>
        <dbReference type="EMBL" id="MBY4893013.1"/>
    </source>
</evidence>
<keyword evidence="4" id="KW-1185">Reference proteome</keyword>
<keyword evidence="1" id="KW-0812">Transmembrane</keyword>
<evidence type="ECO:0000313" key="4">
    <source>
        <dbReference type="Proteomes" id="UP000693972"/>
    </source>
</evidence>
<proteinExistence type="predicted"/>
<sequence length="76" mass="8315">MRPFIPRPLEHIAFGLLLSCFMSLLISGVSTFLAAGMGPGFVGNWLSAWLSSWAIAFPSVLVVAPFVRRVLHKMVV</sequence>
<dbReference type="EMBL" id="JAIMBW010000001">
    <property type="protein sequence ID" value="MBY4893013.1"/>
    <property type="molecule type" value="Genomic_DNA"/>
</dbReference>
<dbReference type="Pfam" id="PF11391">
    <property type="entry name" value="DUF2798"/>
    <property type="match status" value="1"/>
</dbReference>